<dbReference type="RefSeq" id="WP_119116401.1">
    <property type="nucleotide sequence ID" value="NZ_QWVS01000013.1"/>
</dbReference>
<dbReference type="Pfam" id="PF03547">
    <property type="entry name" value="Mem_trans"/>
    <property type="match status" value="1"/>
</dbReference>
<dbReference type="Proteomes" id="UP000266016">
    <property type="component" value="Unassembled WGS sequence"/>
</dbReference>
<evidence type="ECO:0000256" key="2">
    <source>
        <dbReference type="ARBA" id="ARBA00022448"/>
    </source>
</evidence>
<evidence type="ECO:0000256" key="3">
    <source>
        <dbReference type="ARBA" id="ARBA00022475"/>
    </source>
</evidence>
<gene>
    <name evidence="8" type="ORF">D1953_06735</name>
</gene>
<dbReference type="EMBL" id="QWVS01000013">
    <property type="protein sequence ID" value="RID87006.1"/>
    <property type="molecule type" value="Genomic_DNA"/>
</dbReference>
<feature type="transmembrane region" description="Helical" evidence="7">
    <location>
        <begin position="247"/>
        <end position="268"/>
    </location>
</feature>
<accession>A0A398BHM6</accession>
<evidence type="ECO:0000313" key="8">
    <source>
        <dbReference type="EMBL" id="RID87006.1"/>
    </source>
</evidence>
<evidence type="ECO:0000256" key="6">
    <source>
        <dbReference type="ARBA" id="ARBA00023136"/>
    </source>
</evidence>
<dbReference type="GO" id="GO:0055085">
    <property type="term" value="P:transmembrane transport"/>
    <property type="evidence" value="ECO:0007669"/>
    <property type="project" value="InterPro"/>
</dbReference>
<dbReference type="PANTHER" id="PTHR36838:SF3">
    <property type="entry name" value="TRANSPORTER AUXIN EFFLUX CARRIER EC FAMILY"/>
    <property type="match status" value="1"/>
</dbReference>
<keyword evidence="4 7" id="KW-0812">Transmembrane</keyword>
<feature type="transmembrane region" description="Helical" evidence="7">
    <location>
        <begin position="58"/>
        <end position="79"/>
    </location>
</feature>
<dbReference type="AlphaFoldDB" id="A0A398BHM6"/>
<keyword evidence="9" id="KW-1185">Reference proteome</keyword>
<keyword evidence="3" id="KW-1003">Cell membrane</keyword>
<feature type="transmembrane region" description="Helical" evidence="7">
    <location>
        <begin position="154"/>
        <end position="175"/>
    </location>
</feature>
<comment type="caution">
    <text evidence="8">The sequence shown here is derived from an EMBL/GenBank/DDBJ whole genome shotgun (WGS) entry which is preliminary data.</text>
</comment>
<feature type="transmembrane region" description="Helical" evidence="7">
    <location>
        <begin position="187"/>
        <end position="207"/>
    </location>
</feature>
<feature type="transmembrane region" description="Helical" evidence="7">
    <location>
        <begin position="6"/>
        <end position="23"/>
    </location>
</feature>
<feature type="transmembrane region" description="Helical" evidence="7">
    <location>
        <begin position="219"/>
        <end position="241"/>
    </location>
</feature>
<dbReference type="PANTHER" id="PTHR36838">
    <property type="entry name" value="AUXIN EFFLUX CARRIER FAMILY PROTEIN"/>
    <property type="match status" value="1"/>
</dbReference>
<name>A0A398BHM6_9BACI</name>
<evidence type="ECO:0000256" key="4">
    <source>
        <dbReference type="ARBA" id="ARBA00022692"/>
    </source>
</evidence>
<reference evidence="8 9" key="1">
    <citation type="submission" date="2018-08" db="EMBL/GenBank/DDBJ databases">
        <title>Bacillus jemisoniae sp. nov., Bacillus chryseoplanitiae sp. nov., Bacillus resnikiae sp. nov., and Bacillus frankliniae sp. nov., isolated from Viking spacecraft and associated surfaces.</title>
        <authorList>
            <person name="Seuylemezian A."/>
            <person name="Vaishampayan P."/>
        </authorList>
    </citation>
    <scope>NUCLEOTIDE SEQUENCE [LARGE SCALE GENOMIC DNA]</scope>
    <source>
        <strain evidence="8 9">MA001</strain>
    </source>
</reference>
<evidence type="ECO:0000256" key="7">
    <source>
        <dbReference type="SAM" id="Phobius"/>
    </source>
</evidence>
<comment type="subcellular location">
    <subcellularLocation>
        <location evidence="1">Membrane</location>
        <topology evidence="1">Multi-pass membrane protein</topology>
    </subcellularLocation>
</comment>
<feature type="transmembrane region" description="Helical" evidence="7">
    <location>
        <begin position="280"/>
        <end position="300"/>
    </location>
</feature>
<feature type="transmembrane region" description="Helical" evidence="7">
    <location>
        <begin position="35"/>
        <end position="52"/>
    </location>
</feature>
<proteinExistence type="predicted"/>
<sequence>MNQEFLFLLLLIMVGYVFKRLNLLKEKDGEAMGRIIFNITLPALIIVTFDTVKVEPSLLLLTVIVLIYGMLSLFLAWLIFRKEEKELKGTLLMLAPGYNVGIFAFPLVQTIWGAEGLAYFGMFDAGNAFILFGIVYIIGSYYSKEGLTLKPKIILKKFGTSIPLMTYFIVSILNYCHLHLPSAFIDFATILSKANMPLSFLLLGLYLNFKFEKLYIKPMVKFLLFRYGTGLLFGLILYFLLPFNEMFKYTILIGLLLPIGSSILPFALEFKYSTTRFIGTLTNMTIIISMLILYLFANFIL</sequence>
<protein>
    <submittedName>
        <fullName evidence="8">AEC family transporter</fullName>
    </submittedName>
</protein>
<keyword evidence="2" id="KW-0813">Transport</keyword>
<dbReference type="InterPro" id="IPR004776">
    <property type="entry name" value="Mem_transp_PIN-like"/>
</dbReference>
<keyword evidence="6 7" id="KW-0472">Membrane</keyword>
<organism evidence="8 9">
    <name type="scientific">Peribacillus asahii</name>
    <dbReference type="NCBI Taxonomy" id="228899"/>
    <lineage>
        <taxon>Bacteria</taxon>
        <taxon>Bacillati</taxon>
        <taxon>Bacillota</taxon>
        <taxon>Bacilli</taxon>
        <taxon>Bacillales</taxon>
        <taxon>Bacillaceae</taxon>
        <taxon>Peribacillus</taxon>
    </lineage>
</organism>
<evidence type="ECO:0000256" key="5">
    <source>
        <dbReference type="ARBA" id="ARBA00022989"/>
    </source>
</evidence>
<dbReference type="GO" id="GO:0016020">
    <property type="term" value="C:membrane"/>
    <property type="evidence" value="ECO:0007669"/>
    <property type="project" value="UniProtKB-SubCell"/>
</dbReference>
<feature type="transmembrane region" description="Helical" evidence="7">
    <location>
        <begin position="118"/>
        <end position="142"/>
    </location>
</feature>
<feature type="transmembrane region" description="Helical" evidence="7">
    <location>
        <begin position="91"/>
        <end position="112"/>
    </location>
</feature>
<keyword evidence="5 7" id="KW-1133">Transmembrane helix</keyword>
<evidence type="ECO:0000256" key="1">
    <source>
        <dbReference type="ARBA" id="ARBA00004141"/>
    </source>
</evidence>
<evidence type="ECO:0000313" key="9">
    <source>
        <dbReference type="Proteomes" id="UP000266016"/>
    </source>
</evidence>